<comment type="caution">
    <text evidence="4">The sequence shown here is derived from an EMBL/GenBank/DDBJ whole genome shotgun (WGS) entry which is preliminary data.</text>
</comment>
<dbReference type="PANTHER" id="PTHR43540:SF6">
    <property type="entry name" value="ISOCHORISMATASE-LIKE DOMAIN-CONTAINING PROTEIN"/>
    <property type="match status" value="1"/>
</dbReference>
<dbReference type="InParanoid" id="D3BMW8"/>
<dbReference type="GeneID" id="31368008"/>
<keyword evidence="2" id="KW-0378">Hydrolase</keyword>
<evidence type="ECO:0000259" key="3">
    <source>
        <dbReference type="Pfam" id="PF00857"/>
    </source>
</evidence>
<protein>
    <submittedName>
        <fullName evidence="4">Amidase</fullName>
    </submittedName>
</protein>
<dbReference type="GO" id="GO:0016787">
    <property type="term" value="F:hydrolase activity"/>
    <property type="evidence" value="ECO:0007669"/>
    <property type="project" value="UniProtKB-KW"/>
</dbReference>
<dbReference type="PANTHER" id="PTHR43540">
    <property type="entry name" value="PEROXYUREIDOACRYLATE/UREIDOACRYLATE AMIDOHYDROLASE-RELATED"/>
    <property type="match status" value="1"/>
</dbReference>
<evidence type="ECO:0000313" key="4">
    <source>
        <dbReference type="EMBL" id="EFA77330.1"/>
    </source>
</evidence>
<dbReference type="SUPFAM" id="SSF52499">
    <property type="entry name" value="Isochorismatase-like hydrolases"/>
    <property type="match status" value="1"/>
</dbReference>
<dbReference type="CDD" id="cd00431">
    <property type="entry name" value="cysteine_hydrolases"/>
    <property type="match status" value="1"/>
</dbReference>
<dbReference type="InterPro" id="IPR036380">
    <property type="entry name" value="Isochorismatase-like_sf"/>
</dbReference>
<evidence type="ECO:0000256" key="2">
    <source>
        <dbReference type="ARBA" id="ARBA00022801"/>
    </source>
</evidence>
<dbReference type="Proteomes" id="UP000001396">
    <property type="component" value="Unassembled WGS sequence"/>
</dbReference>
<organism evidence="4 5">
    <name type="scientific">Heterostelium pallidum (strain ATCC 26659 / Pp 5 / PN500)</name>
    <name type="common">Cellular slime mold</name>
    <name type="synonym">Polysphondylium pallidum</name>
    <dbReference type="NCBI Taxonomy" id="670386"/>
    <lineage>
        <taxon>Eukaryota</taxon>
        <taxon>Amoebozoa</taxon>
        <taxon>Evosea</taxon>
        <taxon>Eumycetozoa</taxon>
        <taxon>Dictyostelia</taxon>
        <taxon>Acytosteliales</taxon>
        <taxon>Acytosteliaceae</taxon>
        <taxon>Heterostelium</taxon>
    </lineage>
</organism>
<dbReference type="Pfam" id="PF00857">
    <property type="entry name" value="Isochorismatase"/>
    <property type="match status" value="1"/>
</dbReference>
<name>D3BMW8_HETP5</name>
<gene>
    <name evidence="4" type="ORF">PPL_12541</name>
</gene>
<dbReference type="AlphaFoldDB" id="D3BMW8"/>
<dbReference type="RefSeq" id="XP_020429459.1">
    <property type="nucleotide sequence ID" value="XM_020583272.1"/>
</dbReference>
<proteinExistence type="inferred from homology"/>
<dbReference type="InterPro" id="IPR000868">
    <property type="entry name" value="Isochorismatase-like_dom"/>
</dbReference>
<dbReference type="InterPro" id="IPR050272">
    <property type="entry name" value="Isochorismatase-like_hydrls"/>
</dbReference>
<dbReference type="Gene3D" id="3.40.50.850">
    <property type="entry name" value="Isochorismatase-like"/>
    <property type="match status" value="1"/>
</dbReference>
<evidence type="ECO:0000313" key="5">
    <source>
        <dbReference type="Proteomes" id="UP000001396"/>
    </source>
</evidence>
<keyword evidence="5" id="KW-1185">Reference proteome</keyword>
<evidence type="ECO:0000256" key="1">
    <source>
        <dbReference type="ARBA" id="ARBA00006336"/>
    </source>
</evidence>
<comment type="similarity">
    <text evidence="1">Belongs to the isochorismatase family.</text>
</comment>
<reference evidence="4 5" key="1">
    <citation type="journal article" date="2011" name="Genome Res.">
        <title>Phylogeny-wide analysis of social amoeba genomes highlights ancient origins for complex intercellular communication.</title>
        <authorList>
            <person name="Heidel A.J."/>
            <person name="Lawal H.M."/>
            <person name="Felder M."/>
            <person name="Schilde C."/>
            <person name="Helps N.R."/>
            <person name="Tunggal B."/>
            <person name="Rivero F."/>
            <person name="John U."/>
            <person name="Schleicher M."/>
            <person name="Eichinger L."/>
            <person name="Platzer M."/>
            <person name="Noegel A.A."/>
            <person name="Schaap P."/>
            <person name="Gloeckner G."/>
        </authorList>
    </citation>
    <scope>NUCLEOTIDE SEQUENCE [LARGE SCALE GENOMIC DNA]</scope>
    <source>
        <strain evidence="5">ATCC 26659 / Pp 5 / PN500</strain>
    </source>
</reference>
<dbReference type="OMA" id="HYYDEFD"/>
<accession>D3BMW8</accession>
<dbReference type="EMBL" id="ADBJ01000043">
    <property type="protein sequence ID" value="EFA77330.1"/>
    <property type="molecule type" value="Genomic_DNA"/>
</dbReference>
<sequence length="181" mass="20148">MKALIIIDMLNDFVTGVLNNQAHASKIIPNIKALLDYARSQPDWIILFSNDAHHDDDREMGVWGKHAMKDTDGAKVIPELEPIIGEREYNVPKRFYGGFDETEMGEICKKHGITEVYLTGQHTHCCVRHTAYGAFTRGYGINIIEDGVCVFDGVDNAAAIEYLKTIYGSTITNSNSVIVKA</sequence>
<feature type="domain" description="Isochorismatase-like" evidence="3">
    <location>
        <begin position="3"/>
        <end position="172"/>
    </location>
</feature>